<keyword evidence="3" id="KW-0238">DNA-binding</keyword>
<comment type="similarity">
    <text evidence="1">Belongs to the LysR transcriptional regulatory family.</text>
</comment>
<reference evidence="6 7" key="1">
    <citation type="submission" date="2019-02" db="EMBL/GenBank/DDBJ databases">
        <title>Closed genome of Sporomusa termitida DSM 4440.</title>
        <authorList>
            <person name="Poehlein A."/>
            <person name="Daniel R."/>
        </authorList>
    </citation>
    <scope>NUCLEOTIDE SEQUENCE [LARGE SCALE GENOMIC DNA]</scope>
    <source>
        <strain evidence="6 7">DSM 4440</strain>
    </source>
</reference>
<evidence type="ECO:0000259" key="5">
    <source>
        <dbReference type="PROSITE" id="PS50931"/>
    </source>
</evidence>
<evidence type="ECO:0000256" key="4">
    <source>
        <dbReference type="ARBA" id="ARBA00023163"/>
    </source>
</evidence>
<dbReference type="FunFam" id="1.10.10.10:FF:000001">
    <property type="entry name" value="LysR family transcriptional regulator"/>
    <property type="match status" value="1"/>
</dbReference>
<accession>A0A517DV53</accession>
<dbReference type="InterPro" id="IPR036388">
    <property type="entry name" value="WH-like_DNA-bd_sf"/>
</dbReference>
<dbReference type="GO" id="GO:0003700">
    <property type="term" value="F:DNA-binding transcription factor activity"/>
    <property type="evidence" value="ECO:0007669"/>
    <property type="project" value="InterPro"/>
</dbReference>
<protein>
    <submittedName>
        <fullName evidence="6">HTH-type transcriptional regulator CynR</fullName>
    </submittedName>
</protein>
<dbReference type="InterPro" id="IPR036390">
    <property type="entry name" value="WH_DNA-bd_sf"/>
</dbReference>
<dbReference type="AlphaFoldDB" id="A0A517DV53"/>
<dbReference type="EMBL" id="CP036259">
    <property type="protein sequence ID" value="QDR81231.1"/>
    <property type="molecule type" value="Genomic_DNA"/>
</dbReference>
<dbReference type="SUPFAM" id="SSF46785">
    <property type="entry name" value="Winged helix' DNA-binding domain"/>
    <property type="match status" value="1"/>
</dbReference>
<name>A0A517DV53_9FIRM</name>
<dbReference type="PRINTS" id="PR00039">
    <property type="entry name" value="HTHLYSR"/>
</dbReference>
<dbReference type="Gene3D" id="1.10.10.10">
    <property type="entry name" value="Winged helix-like DNA-binding domain superfamily/Winged helix DNA-binding domain"/>
    <property type="match status" value="1"/>
</dbReference>
<dbReference type="PANTHER" id="PTHR30346:SF28">
    <property type="entry name" value="HTH-TYPE TRANSCRIPTIONAL REGULATOR CYNR"/>
    <property type="match status" value="1"/>
</dbReference>
<dbReference type="OrthoDB" id="9803735at2"/>
<dbReference type="KEGG" id="sted:SPTER_26050"/>
<dbReference type="InterPro" id="IPR000847">
    <property type="entry name" value="LysR_HTH_N"/>
</dbReference>
<evidence type="ECO:0000313" key="6">
    <source>
        <dbReference type="EMBL" id="QDR81231.1"/>
    </source>
</evidence>
<dbReference type="PROSITE" id="PS50931">
    <property type="entry name" value="HTH_LYSR"/>
    <property type="match status" value="1"/>
</dbReference>
<dbReference type="Pfam" id="PF03466">
    <property type="entry name" value="LysR_substrate"/>
    <property type="match status" value="1"/>
</dbReference>
<dbReference type="SUPFAM" id="SSF53850">
    <property type="entry name" value="Periplasmic binding protein-like II"/>
    <property type="match status" value="1"/>
</dbReference>
<dbReference type="PANTHER" id="PTHR30346">
    <property type="entry name" value="TRANSCRIPTIONAL DUAL REGULATOR HCAR-RELATED"/>
    <property type="match status" value="1"/>
</dbReference>
<proteinExistence type="inferred from homology"/>
<dbReference type="Gene3D" id="3.40.190.290">
    <property type="match status" value="1"/>
</dbReference>
<sequence length="306" mass="34582">MELRQLQYMLKVAEEGSFSKAAQQLYISQPSLSQCIQRIEQRFGLQLFDRATTPLSLTYAGEVFVENARRMLNLNHQFQSQMQEIIDFKKGRLTIGVSNIRGSILFPNVLPLFCRKFPGIEVIHRDGTLAELEDFAIRGVTDLSLINLPLNKPHFISEPLFTENIVLIAPRSHPLNKPAGTRPPWPQIHVAGLREEPFLLLKKGRKMRELADQCFINAGFNPRIVFESDNYETILSLVKAGLGITFGLDVLALFRVPDQLAFCTFAEPLPSRTFAAVYCKERHLSRAAREFIALTKDILAANDNVG</sequence>
<dbReference type="RefSeq" id="WP_144350753.1">
    <property type="nucleotide sequence ID" value="NZ_CP036259.1"/>
</dbReference>
<evidence type="ECO:0000256" key="3">
    <source>
        <dbReference type="ARBA" id="ARBA00023125"/>
    </source>
</evidence>
<organism evidence="6 7">
    <name type="scientific">Sporomusa termitida</name>
    <dbReference type="NCBI Taxonomy" id="2377"/>
    <lineage>
        <taxon>Bacteria</taxon>
        <taxon>Bacillati</taxon>
        <taxon>Bacillota</taxon>
        <taxon>Negativicutes</taxon>
        <taxon>Selenomonadales</taxon>
        <taxon>Sporomusaceae</taxon>
        <taxon>Sporomusa</taxon>
    </lineage>
</organism>
<evidence type="ECO:0000313" key="7">
    <source>
        <dbReference type="Proteomes" id="UP000320776"/>
    </source>
</evidence>
<dbReference type="CDD" id="cd05466">
    <property type="entry name" value="PBP2_LTTR_substrate"/>
    <property type="match status" value="1"/>
</dbReference>
<dbReference type="GO" id="GO:0003677">
    <property type="term" value="F:DNA binding"/>
    <property type="evidence" value="ECO:0007669"/>
    <property type="project" value="UniProtKB-KW"/>
</dbReference>
<evidence type="ECO:0000256" key="2">
    <source>
        <dbReference type="ARBA" id="ARBA00023015"/>
    </source>
</evidence>
<keyword evidence="4" id="KW-0804">Transcription</keyword>
<keyword evidence="7" id="KW-1185">Reference proteome</keyword>
<gene>
    <name evidence="6" type="primary">cynR_3</name>
    <name evidence="6" type="ORF">SPTER_26050</name>
</gene>
<dbReference type="Proteomes" id="UP000320776">
    <property type="component" value="Chromosome"/>
</dbReference>
<dbReference type="GO" id="GO:0032993">
    <property type="term" value="C:protein-DNA complex"/>
    <property type="evidence" value="ECO:0007669"/>
    <property type="project" value="TreeGrafter"/>
</dbReference>
<dbReference type="InterPro" id="IPR005119">
    <property type="entry name" value="LysR_subst-bd"/>
</dbReference>
<feature type="domain" description="HTH lysR-type" evidence="5">
    <location>
        <begin position="1"/>
        <end position="58"/>
    </location>
</feature>
<keyword evidence="2" id="KW-0805">Transcription regulation</keyword>
<dbReference type="Pfam" id="PF00126">
    <property type="entry name" value="HTH_1"/>
    <property type="match status" value="1"/>
</dbReference>
<evidence type="ECO:0000256" key="1">
    <source>
        <dbReference type="ARBA" id="ARBA00009437"/>
    </source>
</evidence>